<reference evidence="2 3" key="1">
    <citation type="submission" date="2018-03" db="EMBL/GenBank/DDBJ databases">
        <title>Genomic Encyclopedia of Archaeal and Bacterial Type Strains, Phase II (KMG-II): from individual species to whole genera.</title>
        <authorList>
            <person name="Goeker M."/>
        </authorList>
    </citation>
    <scope>NUCLEOTIDE SEQUENCE [LARGE SCALE GENOMIC DNA]</scope>
    <source>
        <strain evidence="2 3">DSM 100346</strain>
    </source>
</reference>
<keyword evidence="1" id="KW-0472">Membrane</keyword>
<keyword evidence="1" id="KW-0812">Transmembrane</keyword>
<gene>
    <name evidence="2" type="ORF">CLV98_101821</name>
</gene>
<feature type="transmembrane region" description="Helical" evidence="1">
    <location>
        <begin position="6"/>
        <end position="39"/>
    </location>
</feature>
<comment type="caution">
    <text evidence="2">The sequence shown here is derived from an EMBL/GenBank/DDBJ whole genome shotgun (WGS) entry which is preliminary data.</text>
</comment>
<dbReference type="EMBL" id="QGDT01000001">
    <property type="protein sequence ID" value="PWJ60636.1"/>
    <property type="molecule type" value="Genomic_DNA"/>
</dbReference>
<protein>
    <submittedName>
        <fullName evidence="2">Uncharacterized protein</fullName>
    </submittedName>
</protein>
<proteinExistence type="predicted"/>
<name>A0A316ATE8_9BACT</name>
<keyword evidence="1" id="KW-1133">Transmembrane helix</keyword>
<sequence>MKLPSFVYILTFIILFLVLVVFADTFIFALGTIGLVVTFAANYKDQAHTADHH</sequence>
<dbReference type="AlphaFoldDB" id="A0A316ATE8"/>
<keyword evidence="3" id="KW-1185">Reference proteome</keyword>
<organism evidence="2 3">
    <name type="scientific">Dyadobacter jejuensis</name>
    <dbReference type="NCBI Taxonomy" id="1082580"/>
    <lineage>
        <taxon>Bacteria</taxon>
        <taxon>Pseudomonadati</taxon>
        <taxon>Bacteroidota</taxon>
        <taxon>Cytophagia</taxon>
        <taxon>Cytophagales</taxon>
        <taxon>Spirosomataceae</taxon>
        <taxon>Dyadobacter</taxon>
    </lineage>
</organism>
<dbReference type="Proteomes" id="UP000245880">
    <property type="component" value="Unassembled WGS sequence"/>
</dbReference>
<evidence type="ECO:0000256" key="1">
    <source>
        <dbReference type="SAM" id="Phobius"/>
    </source>
</evidence>
<evidence type="ECO:0000313" key="2">
    <source>
        <dbReference type="EMBL" id="PWJ60636.1"/>
    </source>
</evidence>
<accession>A0A316ATE8</accession>
<evidence type="ECO:0000313" key="3">
    <source>
        <dbReference type="Proteomes" id="UP000245880"/>
    </source>
</evidence>